<name>A0ABQ6N8F7_9STRA</name>
<reference evidence="1 2" key="1">
    <citation type="journal article" date="2023" name="Commun. Biol.">
        <title>Genome analysis of Parmales, the sister group of diatoms, reveals the evolutionary specialization of diatoms from phago-mixotrophs to photoautotrophs.</title>
        <authorList>
            <person name="Ban H."/>
            <person name="Sato S."/>
            <person name="Yoshikawa S."/>
            <person name="Yamada K."/>
            <person name="Nakamura Y."/>
            <person name="Ichinomiya M."/>
            <person name="Sato N."/>
            <person name="Blanc-Mathieu R."/>
            <person name="Endo H."/>
            <person name="Kuwata A."/>
            <person name="Ogata H."/>
        </authorList>
    </citation>
    <scope>NUCLEOTIDE SEQUENCE [LARGE SCALE GENOMIC DNA]</scope>
</reference>
<dbReference type="Proteomes" id="UP001165060">
    <property type="component" value="Unassembled WGS sequence"/>
</dbReference>
<evidence type="ECO:0000313" key="1">
    <source>
        <dbReference type="EMBL" id="GMI50294.1"/>
    </source>
</evidence>
<protein>
    <submittedName>
        <fullName evidence="1">Uncharacterized protein</fullName>
    </submittedName>
</protein>
<sequence length="136" mass="14693">QDMMSGTDAKIVVYARALDEATPGVDEDSVKVKHIVNVLDLTVVELGIRGMLVEDLPSLVLNGFYIVLSLSKLKSSGLGVEDGVYFSLMSFTFSTLMLGRKMGLPGQKKELKLKKRNLEAVMKEQDISLGSAGADA</sequence>
<feature type="non-terminal residue" evidence="1">
    <location>
        <position position="1"/>
    </location>
</feature>
<accession>A0ABQ6N8F7</accession>
<evidence type="ECO:0000313" key="2">
    <source>
        <dbReference type="Proteomes" id="UP001165060"/>
    </source>
</evidence>
<organism evidence="1 2">
    <name type="scientific">Tetraparma gracilis</name>
    <dbReference type="NCBI Taxonomy" id="2962635"/>
    <lineage>
        <taxon>Eukaryota</taxon>
        <taxon>Sar</taxon>
        <taxon>Stramenopiles</taxon>
        <taxon>Ochrophyta</taxon>
        <taxon>Bolidophyceae</taxon>
        <taxon>Parmales</taxon>
        <taxon>Triparmaceae</taxon>
        <taxon>Tetraparma</taxon>
    </lineage>
</organism>
<proteinExistence type="predicted"/>
<dbReference type="EMBL" id="BRYB01006904">
    <property type="protein sequence ID" value="GMI50294.1"/>
    <property type="molecule type" value="Genomic_DNA"/>
</dbReference>
<keyword evidence="2" id="KW-1185">Reference proteome</keyword>
<feature type="non-terminal residue" evidence="1">
    <location>
        <position position="136"/>
    </location>
</feature>
<comment type="caution">
    <text evidence="1">The sequence shown here is derived from an EMBL/GenBank/DDBJ whole genome shotgun (WGS) entry which is preliminary data.</text>
</comment>
<gene>
    <name evidence="1" type="ORF">TeGR_g7176</name>
</gene>